<feature type="region of interest" description="Disordered" evidence="1">
    <location>
        <begin position="94"/>
        <end position="135"/>
    </location>
</feature>
<accession>A0A9W8YGW1</accession>
<dbReference type="Proteomes" id="UP001140560">
    <property type="component" value="Unassembled WGS sequence"/>
</dbReference>
<proteinExistence type="predicted"/>
<dbReference type="OrthoDB" id="10635389at2759"/>
<keyword evidence="3" id="KW-1185">Reference proteome</keyword>
<dbReference type="EMBL" id="JAPEUY010000002">
    <property type="protein sequence ID" value="KAJ4376482.1"/>
    <property type="molecule type" value="Genomic_DNA"/>
</dbReference>
<gene>
    <name evidence="2" type="ORF">N0V83_001766</name>
</gene>
<protein>
    <submittedName>
        <fullName evidence="2">Uncharacterized protein</fullName>
    </submittedName>
</protein>
<sequence>MIWRRFGIFGPVGSVVKYASYRWFHNDQDDKIAHLSRTVRQHFDELIAAPIFFDGEYVETAQEKGKDDKVIEVDWHEFSKWYDEVISWNEMHNEMEREREQKEDEKKKKKKGRKKKEEEEKRARKGGGTAQEKKA</sequence>
<comment type="caution">
    <text evidence="2">The sequence shown here is derived from an EMBL/GenBank/DDBJ whole genome shotgun (WGS) entry which is preliminary data.</text>
</comment>
<reference evidence="2" key="1">
    <citation type="submission" date="2022-10" db="EMBL/GenBank/DDBJ databases">
        <title>Tapping the CABI collections for fungal endophytes: first genome assemblies for Collariella, Neodidymelliopsis, Ascochyta clinopodiicola, Didymella pomorum, Didymosphaeria variabile, Neocosmospora piperis and Neocucurbitaria cava.</title>
        <authorList>
            <person name="Hill R."/>
        </authorList>
    </citation>
    <scope>NUCLEOTIDE SEQUENCE</scope>
    <source>
        <strain evidence="2">IMI 356814</strain>
    </source>
</reference>
<name>A0A9W8YGW1_9PLEO</name>
<dbReference type="AlphaFoldDB" id="A0A9W8YGW1"/>
<evidence type="ECO:0000256" key="1">
    <source>
        <dbReference type="SAM" id="MobiDB-lite"/>
    </source>
</evidence>
<feature type="compositionally biased region" description="Basic and acidic residues" evidence="1">
    <location>
        <begin position="94"/>
        <end position="106"/>
    </location>
</feature>
<evidence type="ECO:0000313" key="3">
    <source>
        <dbReference type="Proteomes" id="UP001140560"/>
    </source>
</evidence>
<organism evidence="2 3">
    <name type="scientific">Neocucurbitaria cava</name>
    <dbReference type="NCBI Taxonomy" id="798079"/>
    <lineage>
        <taxon>Eukaryota</taxon>
        <taxon>Fungi</taxon>
        <taxon>Dikarya</taxon>
        <taxon>Ascomycota</taxon>
        <taxon>Pezizomycotina</taxon>
        <taxon>Dothideomycetes</taxon>
        <taxon>Pleosporomycetidae</taxon>
        <taxon>Pleosporales</taxon>
        <taxon>Pleosporineae</taxon>
        <taxon>Cucurbitariaceae</taxon>
        <taxon>Neocucurbitaria</taxon>
    </lineage>
</organism>
<evidence type="ECO:0000313" key="2">
    <source>
        <dbReference type="EMBL" id="KAJ4376482.1"/>
    </source>
</evidence>